<evidence type="ECO:0000313" key="7">
    <source>
        <dbReference type="EMBL" id="KIM27911.1"/>
    </source>
</evidence>
<dbReference type="Pfam" id="PF00097">
    <property type="entry name" value="zf-C3HC4"/>
    <property type="match status" value="1"/>
</dbReference>
<dbReference type="PROSITE" id="PS00518">
    <property type="entry name" value="ZF_RING_1"/>
    <property type="match status" value="1"/>
</dbReference>
<dbReference type="InterPro" id="IPR049627">
    <property type="entry name" value="SLX8"/>
</dbReference>
<dbReference type="GO" id="GO:0140082">
    <property type="term" value="F:SUMO-ubiquitin ligase activity"/>
    <property type="evidence" value="ECO:0007669"/>
    <property type="project" value="TreeGrafter"/>
</dbReference>
<dbReference type="InterPro" id="IPR013083">
    <property type="entry name" value="Znf_RING/FYVE/PHD"/>
</dbReference>
<protein>
    <recommendedName>
        <fullName evidence="6">RING-type domain-containing protein</fullName>
    </recommendedName>
</protein>
<evidence type="ECO:0000256" key="3">
    <source>
        <dbReference type="ARBA" id="ARBA00022833"/>
    </source>
</evidence>
<dbReference type="GO" id="GO:0032183">
    <property type="term" value="F:SUMO binding"/>
    <property type="evidence" value="ECO:0007669"/>
    <property type="project" value="TreeGrafter"/>
</dbReference>
<dbReference type="HOGENOM" id="CLU_1129662_0_0_1"/>
<evidence type="ECO:0000256" key="5">
    <source>
        <dbReference type="SAM" id="MobiDB-lite"/>
    </source>
</evidence>
<dbReference type="AlphaFoldDB" id="A0A0C3B8X6"/>
<dbReference type="GO" id="GO:0006511">
    <property type="term" value="P:ubiquitin-dependent protein catabolic process"/>
    <property type="evidence" value="ECO:0007669"/>
    <property type="project" value="TreeGrafter"/>
</dbReference>
<evidence type="ECO:0000256" key="4">
    <source>
        <dbReference type="PROSITE-ProRule" id="PRU00175"/>
    </source>
</evidence>
<dbReference type="EMBL" id="KN824296">
    <property type="protein sequence ID" value="KIM27911.1"/>
    <property type="molecule type" value="Genomic_DNA"/>
</dbReference>
<dbReference type="STRING" id="933852.A0A0C3B8X6"/>
<accession>A0A0C3B8X6</accession>
<dbReference type="PANTHER" id="PTHR47094:SF1">
    <property type="entry name" value="RING-TYPE E3 UBIQUITIN TRANSFERASE"/>
    <property type="match status" value="1"/>
</dbReference>
<evidence type="ECO:0000256" key="1">
    <source>
        <dbReference type="ARBA" id="ARBA00022723"/>
    </source>
</evidence>
<dbReference type="PANTHER" id="PTHR47094">
    <property type="entry name" value="ELFLESS, ISOFORM B"/>
    <property type="match status" value="1"/>
</dbReference>
<feature type="compositionally biased region" description="Polar residues" evidence="5">
    <location>
        <begin position="47"/>
        <end position="57"/>
    </location>
</feature>
<feature type="compositionally biased region" description="Polar residues" evidence="5">
    <location>
        <begin position="1"/>
        <end position="17"/>
    </location>
</feature>
<dbReference type="GO" id="GO:0008270">
    <property type="term" value="F:zinc ion binding"/>
    <property type="evidence" value="ECO:0007669"/>
    <property type="project" value="UniProtKB-KW"/>
</dbReference>
<keyword evidence="1" id="KW-0479">Metal-binding</keyword>
<dbReference type="GO" id="GO:0033768">
    <property type="term" value="C:SUMO-targeted ubiquitin ligase complex"/>
    <property type="evidence" value="ECO:0007669"/>
    <property type="project" value="TreeGrafter"/>
</dbReference>
<reference evidence="8" key="2">
    <citation type="submission" date="2015-01" db="EMBL/GenBank/DDBJ databases">
        <title>Evolutionary Origins and Diversification of the Mycorrhizal Mutualists.</title>
        <authorList>
            <consortium name="DOE Joint Genome Institute"/>
            <consortium name="Mycorrhizal Genomics Consortium"/>
            <person name="Kohler A."/>
            <person name="Kuo A."/>
            <person name="Nagy L.G."/>
            <person name="Floudas D."/>
            <person name="Copeland A."/>
            <person name="Barry K.W."/>
            <person name="Cichocki N."/>
            <person name="Veneault-Fourrey C."/>
            <person name="LaButti K."/>
            <person name="Lindquist E.A."/>
            <person name="Lipzen A."/>
            <person name="Lundell T."/>
            <person name="Morin E."/>
            <person name="Murat C."/>
            <person name="Riley R."/>
            <person name="Ohm R."/>
            <person name="Sun H."/>
            <person name="Tunlid A."/>
            <person name="Henrissat B."/>
            <person name="Grigoriev I.V."/>
            <person name="Hibbett D.S."/>
            <person name="Martin F."/>
        </authorList>
    </citation>
    <scope>NUCLEOTIDE SEQUENCE [LARGE SCALE GENOMIC DNA]</scope>
    <source>
        <strain evidence="8">MAFF 305830</strain>
    </source>
</reference>
<dbReference type="SMART" id="SM00184">
    <property type="entry name" value="RING"/>
    <property type="match status" value="1"/>
</dbReference>
<feature type="region of interest" description="Disordered" evidence="5">
    <location>
        <begin position="1"/>
        <end position="63"/>
    </location>
</feature>
<dbReference type="OrthoDB" id="6270329at2759"/>
<dbReference type="InterPro" id="IPR018957">
    <property type="entry name" value="Znf_C3HC4_RING-type"/>
</dbReference>
<sequence length="246" mass="26471">MASNKLQVGNSQGSRNYQRIPLFAPPEGHNEEESDDSTLSEEEMNDEYQQPQGTSAGPSRGHTLAHILNDVAASSSISAQTRTRQSNAVSGLSSNHDPQRDEELRAVLGLGSYKPVDPFNVEMADDTLDEASAHSQSSPNALAANERPKISEYQCPICFSPPSHACLTQCGHVMCANCLFSSVRAARERHVRLYGRGAGPDGEGKVSRCPVCRAIMKGWDGKGAGVIGLKLEMKGKEANSDIVMPF</sequence>
<organism evidence="7 8">
    <name type="scientific">Serendipita vermifera MAFF 305830</name>
    <dbReference type="NCBI Taxonomy" id="933852"/>
    <lineage>
        <taxon>Eukaryota</taxon>
        <taxon>Fungi</taxon>
        <taxon>Dikarya</taxon>
        <taxon>Basidiomycota</taxon>
        <taxon>Agaricomycotina</taxon>
        <taxon>Agaricomycetes</taxon>
        <taxon>Sebacinales</taxon>
        <taxon>Serendipitaceae</taxon>
        <taxon>Serendipita</taxon>
    </lineage>
</organism>
<dbReference type="PROSITE" id="PS50089">
    <property type="entry name" value="ZF_RING_2"/>
    <property type="match status" value="1"/>
</dbReference>
<evidence type="ECO:0000256" key="2">
    <source>
        <dbReference type="ARBA" id="ARBA00022771"/>
    </source>
</evidence>
<gene>
    <name evidence="7" type="ORF">M408DRAFT_161145</name>
</gene>
<evidence type="ECO:0000259" key="6">
    <source>
        <dbReference type="PROSITE" id="PS50089"/>
    </source>
</evidence>
<dbReference type="GO" id="GO:0061630">
    <property type="term" value="F:ubiquitin protein ligase activity"/>
    <property type="evidence" value="ECO:0007669"/>
    <property type="project" value="InterPro"/>
</dbReference>
<keyword evidence="2 4" id="KW-0863">Zinc-finger</keyword>
<name>A0A0C3B8X6_SERVB</name>
<dbReference type="InterPro" id="IPR017907">
    <property type="entry name" value="Znf_RING_CS"/>
</dbReference>
<dbReference type="SUPFAM" id="SSF57850">
    <property type="entry name" value="RING/U-box"/>
    <property type="match status" value="1"/>
</dbReference>
<feature type="region of interest" description="Disordered" evidence="5">
    <location>
        <begin position="75"/>
        <end position="100"/>
    </location>
</feature>
<keyword evidence="8" id="KW-1185">Reference proteome</keyword>
<dbReference type="Gene3D" id="3.30.40.10">
    <property type="entry name" value="Zinc/RING finger domain, C3HC4 (zinc finger)"/>
    <property type="match status" value="1"/>
</dbReference>
<proteinExistence type="predicted"/>
<keyword evidence="3" id="KW-0862">Zinc</keyword>
<feature type="domain" description="RING-type" evidence="6">
    <location>
        <begin position="155"/>
        <end position="213"/>
    </location>
</feature>
<dbReference type="Proteomes" id="UP000054097">
    <property type="component" value="Unassembled WGS sequence"/>
</dbReference>
<feature type="compositionally biased region" description="Acidic residues" evidence="5">
    <location>
        <begin position="30"/>
        <end position="46"/>
    </location>
</feature>
<reference evidence="7 8" key="1">
    <citation type="submission" date="2014-04" db="EMBL/GenBank/DDBJ databases">
        <authorList>
            <consortium name="DOE Joint Genome Institute"/>
            <person name="Kuo A."/>
            <person name="Zuccaro A."/>
            <person name="Kohler A."/>
            <person name="Nagy L.G."/>
            <person name="Floudas D."/>
            <person name="Copeland A."/>
            <person name="Barry K.W."/>
            <person name="Cichocki N."/>
            <person name="Veneault-Fourrey C."/>
            <person name="LaButti K."/>
            <person name="Lindquist E.A."/>
            <person name="Lipzen A."/>
            <person name="Lundell T."/>
            <person name="Morin E."/>
            <person name="Murat C."/>
            <person name="Sun H."/>
            <person name="Tunlid A."/>
            <person name="Henrissat B."/>
            <person name="Grigoriev I.V."/>
            <person name="Hibbett D.S."/>
            <person name="Martin F."/>
            <person name="Nordberg H.P."/>
            <person name="Cantor M.N."/>
            <person name="Hua S.X."/>
        </authorList>
    </citation>
    <scope>NUCLEOTIDE SEQUENCE [LARGE SCALE GENOMIC DNA]</scope>
    <source>
        <strain evidence="7 8">MAFF 305830</strain>
    </source>
</reference>
<feature type="compositionally biased region" description="Polar residues" evidence="5">
    <location>
        <begin position="75"/>
        <end position="96"/>
    </location>
</feature>
<dbReference type="InterPro" id="IPR001841">
    <property type="entry name" value="Znf_RING"/>
</dbReference>
<evidence type="ECO:0000313" key="8">
    <source>
        <dbReference type="Proteomes" id="UP000054097"/>
    </source>
</evidence>